<dbReference type="PROSITE" id="PS00198">
    <property type="entry name" value="4FE4S_FER_1"/>
    <property type="match status" value="1"/>
</dbReference>
<evidence type="ECO:0000256" key="1">
    <source>
        <dbReference type="ARBA" id="ARBA00022723"/>
    </source>
</evidence>
<evidence type="ECO:0000256" key="2">
    <source>
        <dbReference type="ARBA" id="ARBA00023004"/>
    </source>
</evidence>
<dbReference type="Proteomes" id="UP001228905">
    <property type="component" value="Unassembled WGS sequence"/>
</dbReference>
<dbReference type="InterPro" id="IPR017900">
    <property type="entry name" value="4Fe4S_Fe_S_CS"/>
</dbReference>
<evidence type="ECO:0000259" key="4">
    <source>
        <dbReference type="PROSITE" id="PS51379"/>
    </source>
</evidence>
<dbReference type="PROSITE" id="PS51379">
    <property type="entry name" value="4FE4S_FER_2"/>
    <property type="match status" value="2"/>
</dbReference>
<evidence type="ECO:0000313" key="6">
    <source>
        <dbReference type="Proteomes" id="UP001228905"/>
    </source>
</evidence>
<organism evidence="5 6">
    <name type="scientific">Caulobacter ginsengisoli</name>
    <dbReference type="NCBI Taxonomy" id="400775"/>
    <lineage>
        <taxon>Bacteria</taxon>
        <taxon>Pseudomonadati</taxon>
        <taxon>Pseudomonadota</taxon>
        <taxon>Alphaproteobacteria</taxon>
        <taxon>Caulobacterales</taxon>
        <taxon>Caulobacteraceae</taxon>
        <taxon>Caulobacter</taxon>
    </lineage>
</organism>
<feature type="domain" description="4Fe-4S ferredoxin-type" evidence="4">
    <location>
        <begin position="71"/>
        <end position="101"/>
    </location>
</feature>
<name>A0ABU0ISP8_9CAUL</name>
<dbReference type="Pfam" id="PF13187">
    <property type="entry name" value="Fer4_9"/>
    <property type="match status" value="1"/>
</dbReference>
<sequence length="101" mass="10658">MPNTTPRPPERACQAEPGAFRPSVDLGRCEGKAACEAVCPYDVFVVRKLEPADRAGLSWLSRIKIAVHGGKVAYVDNGEACRACGLCVKACPEDAITLVGG</sequence>
<keyword evidence="6" id="KW-1185">Reference proteome</keyword>
<dbReference type="EMBL" id="JAUSVS010000002">
    <property type="protein sequence ID" value="MDQ0463982.1"/>
    <property type="molecule type" value="Genomic_DNA"/>
</dbReference>
<accession>A0ABU0ISP8</accession>
<reference evidence="5 6" key="1">
    <citation type="submission" date="2023-07" db="EMBL/GenBank/DDBJ databases">
        <title>Genomic Encyclopedia of Type Strains, Phase IV (KMG-IV): sequencing the most valuable type-strain genomes for metagenomic binning, comparative biology and taxonomic classification.</title>
        <authorList>
            <person name="Goeker M."/>
        </authorList>
    </citation>
    <scope>NUCLEOTIDE SEQUENCE [LARGE SCALE GENOMIC DNA]</scope>
    <source>
        <strain evidence="5 6">DSM 18695</strain>
    </source>
</reference>
<dbReference type="RefSeq" id="WP_307348287.1">
    <property type="nucleotide sequence ID" value="NZ_JAUSVS010000002.1"/>
</dbReference>
<dbReference type="Gene3D" id="3.30.70.20">
    <property type="match status" value="1"/>
</dbReference>
<feature type="domain" description="4Fe-4S ferredoxin-type" evidence="4">
    <location>
        <begin position="20"/>
        <end position="49"/>
    </location>
</feature>
<evidence type="ECO:0000313" key="5">
    <source>
        <dbReference type="EMBL" id="MDQ0463982.1"/>
    </source>
</evidence>
<keyword evidence="1" id="KW-0479">Metal-binding</keyword>
<comment type="caution">
    <text evidence="5">The sequence shown here is derived from an EMBL/GenBank/DDBJ whole genome shotgun (WGS) entry which is preliminary data.</text>
</comment>
<keyword evidence="3" id="KW-0411">Iron-sulfur</keyword>
<dbReference type="SUPFAM" id="SSF54862">
    <property type="entry name" value="4Fe-4S ferredoxins"/>
    <property type="match status" value="1"/>
</dbReference>
<proteinExistence type="predicted"/>
<keyword evidence="2" id="KW-0408">Iron</keyword>
<protein>
    <submittedName>
        <fullName evidence="5">NAD-dependent dihydropyrimidine dehydrogenase PreA subunit</fullName>
    </submittedName>
</protein>
<dbReference type="InterPro" id="IPR017896">
    <property type="entry name" value="4Fe4S_Fe-S-bd"/>
</dbReference>
<evidence type="ECO:0000256" key="3">
    <source>
        <dbReference type="ARBA" id="ARBA00023014"/>
    </source>
</evidence>
<gene>
    <name evidence="5" type="ORF">QO010_001753</name>
</gene>